<dbReference type="InterPro" id="IPR014729">
    <property type="entry name" value="Rossmann-like_a/b/a_fold"/>
</dbReference>
<evidence type="ECO:0000259" key="12">
    <source>
        <dbReference type="PROSITE" id="PS51278"/>
    </source>
</evidence>
<evidence type="ECO:0000256" key="1">
    <source>
        <dbReference type="ARBA" id="ARBA00005187"/>
    </source>
</evidence>
<feature type="binding site" evidence="9">
    <location>
        <position position="105"/>
    </location>
    <ligand>
        <name>L-glutamine</name>
        <dbReference type="ChEBI" id="CHEBI:58359"/>
    </ligand>
</feature>
<evidence type="ECO:0000256" key="3">
    <source>
        <dbReference type="ARBA" id="ARBA00012737"/>
    </source>
</evidence>
<comment type="similarity">
    <text evidence="2">Belongs to the asparagine synthetase family.</text>
</comment>
<dbReference type="Pfam" id="PF00733">
    <property type="entry name" value="Asn_synthase"/>
    <property type="match status" value="1"/>
</dbReference>
<dbReference type="PANTHER" id="PTHR43284">
    <property type="entry name" value="ASPARAGINE SYNTHETASE (GLUTAMINE-HYDROLYZING)"/>
    <property type="match status" value="1"/>
</dbReference>
<dbReference type="InterPro" id="IPR051786">
    <property type="entry name" value="ASN_synthetase/amidase"/>
</dbReference>
<evidence type="ECO:0000256" key="6">
    <source>
        <dbReference type="ARBA" id="ARBA00022962"/>
    </source>
</evidence>
<name>A0A6J4MML3_9BACT</name>
<dbReference type="PROSITE" id="PS51278">
    <property type="entry name" value="GATASE_TYPE_2"/>
    <property type="match status" value="1"/>
</dbReference>
<comment type="pathway">
    <text evidence="1">Amino-acid biosynthesis; L-asparagine biosynthesis; L-asparagine from L-aspartate (L-Gln route): step 1/1.</text>
</comment>
<evidence type="ECO:0000256" key="11">
    <source>
        <dbReference type="SAM" id="MobiDB-lite"/>
    </source>
</evidence>
<keyword evidence="13" id="KW-0436">Ligase</keyword>
<dbReference type="EC" id="6.3.5.4" evidence="3"/>
<keyword evidence="6 8" id="KW-0315">Glutamine amidotransferase</keyword>
<evidence type="ECO:0000256" key="9">
    <source>
        <dbReference type="PIRSR" id="PIRSR001589-2"/>
    </source>
</evidence>
<dbReference type="InterPro" id="IPR006426">
    <property type="entry name" value="Asn_synth_AEB"/>
</dbReference>
<dbReference type="GO" id="GO:0005829">
    <property type="term" value="C:cytosol"/>
    <property type="evidence" value="ECO:0007669"/>
    <property type="project" value="TreeGrafter"/>
</dbReference>
<sequence>MCGFAGFLDASKECTRDQLASDALAMAGCLRHRGPDDEGVWVDPAAGIALGHRRLSIVDLSASGHQPMESAGGRYVVAYNGEVYNFPALRRELEGTGHRFRGHSDTEILLAAVEEWGVAPAVRRLVGMFAFALWDRRERALFLCRDRLGEKPLYYGWMGGSFLFGSELKALRAHPAWRGEVDRDALALYMRHAYIPAPYSIHREVRKLQPGTILELRGASPGTLPAPVPYWTMEEVVARGAADPFRGSEEEAAAELERLLRDAVAQQMVADVPLGAFLSGGVDSSAIVALMQAQSARPVRTFTLGFHEPGFNEAEHARAVAEHLGTEHTELYVTADEARGVIPLLPGLYDEPFADSSQIPTFLVARLARSSVTVSLSGDGGDELFGGYNRYFQGRRIWNSTRWMPGPLRASAAGLVSAVSPGSWDRIGSRLRQPQLADRARKLAGVLGAATPEAVYSHLVSSWTDPVSIVRGAQEPPTPVTDSARRPEMDDFTERMMYLDTVTYLAEDILTKVDRAAMGVALETRVPFLHHPVVEFAWRLPLEMKVRGGQGKRVLRRVLYRHVPRALIERPKVGFAVPVDRWLRGPLREWAEELLDERRLNEEGFLRPAPIRSLWRQHLRGERNAQQALWCVLMFQAWLEASRAGAPGRRSAGPPPAVCGPGAR</sequence>
<evidence type="ECO:0000256" key="8">
    <source>
        <dbReference type="PIRSR" id="PIRSR001589-1"/>
    </source>
</evidence>
<dbReference type="Gene3D" id="3.40.50.620">
    <property type="entry name" value="HUPs"/>
    <property type="match status" value="1"/>
</dbReference>
<dbReference type="InterPro" id="IPR017932">
    <property type="entry name" value="GATase_2_dom"/>
</dbReference>
<evidence type="ECO:0000256" key="4">
    <source>
        <dbReference type="ARBA" id="ARBA00022741"/>
    </source>
</evidence>
<keyword evidence="8" id="KW-0061">Asparagine biosynthesis</keyword>
<proteinExistence type="inferred from homology"/>
<dbReference type="PANTHER" id="PTHR43284:SF1">
    <property type="entry name" value="ASPARAGINE SYNTHETASE"/>
    <property type="match status" value="1"/>
</dbReference>
<keyword evidence="5 9" id="KW-0067">ATP-binding</keyword>
<reference evidence="13" key="1">
    <citation type="submission" date="2020-02" db="EMBL/GenBank/DDBJ databases">
        <authorList>
            <person name="Meier V. D."/>
        </authorList>
    </citation>
    <scope>NUCLEOTIDE SEQUENCE</scope>
    <source>
        <strain evidence="13">AVDCRST_MAG68</strain>
    </source>
</reference>
<dbReference type="AlphaFoldDB" id="A0A6J4MML3"/>
<dbReference type="PIRSF" id="PIRSF001589">
    <property type="entry name" value="Asn_synthetase_glu-h"/>
    <property type="match status" value="1"/>
</dbReference>
<dbReference type="CDD" id="cd01991">
    <property type="entry name" value="Asn_synthase_B_C"/>
    <property type="match status" value="1"/>
</dbReference>
<feature type="active site" description="For GATase activity" evidence="8">
    <location>
        <position position="2"/>
    </location>
</feature>
<keyword evidence="8" id="KW-0028">Amino-acid biosynthesis</keyword>
<feature type="domain" description="Glutamine amidotransferase type-2" evidence="12">
    <location>
        <begin position="2"/>
        <end position="219"/>
    </location>
</feature>
<dbReference type="GO" id="GO:0005524">
    <property type="term" value="F:ATP binding"/>
    <property type="evidence" value="ECO:0007669"/>
    <property type="project" value="UniProtKB-KW"/>
</dbReference>
<dbReference type="EMBL" id="CADCTW010000207">
    <property type="protein sequence ID" value="CAA9362197.1"/>
    <property type="molecule type" value="Genomic_DNA"/>
</dbReference>
<gene>
    <name evidence="13" type="ORF">AVDCRST_MAG68-4535</name>
</gene>
<comment type="catalytic activity">
    <reaction evidence="7">
        <text>L-aspartate + L-glutamine + ATP + H2O = L-asparagine + L-glutamate + AMP + diphosphate + H(+)</text>
        <dbReference type="Rhea" id="RHEA:12228"/>
        <dbReference type="ChEBI" id="CHEBI:15377"/>
        <dbReference type="ChEBI" id="CHEBI:15378"/>
        <dbReference type="ChEBI" id="CHEBI:29985"/>
        <dbReference type="ChEBI" id="CHEBI:29991"/>
        <dbReference type="ChEBI" id="CHEBI:30616"/>
        <dbReference type="ChEBI" id="CHEBI:33019"/>
        <dbReference type="ChEBI" id="CHEBI:58048"/>
        <dbReference type="ChEBI" id="CHEBI:58359"/>
        <dbReference type="ChEBI" id="CHEBI:456215"/>
        <dbReference type="EC" id="6.3.5.4"/>
    </reaction>
</comment>
<dbReference type="SUPFAM" id="SSF52402">
    <property type="entry name" value="Adenine nucleotide alpha hydrolases-like"/>
    <property type="match status" value="1"/>
</dbReference>
<evidence type="ECO:0000256" key="5">
    <source>
        <dbReference type="ARBA" id="ARBA00022840"/>
    </source>
</evidence>
<evidence type="ECO:0000256" key="2">
    <source>
        <dbReference type="ARBA" id="ARBA00005752"/>
    </source>
</evidence>
<dbReference type="SUPFAM" id="SSF56235">
    <property type="entry name" value="N-terminal nucleophile aminohydrolases (Ntn hydrolases)"/>
    <property type="match status" value="1"/>
</dbReference>
<dbReference type="InterPro" id="IPR001962">
    <property type="entry name" value="Asn_synthase"/>
</dbReference>
<dbReference type="InterPro" id="IPR033738">
    <property type="entry name" value="AsnB_N"/>
</dbReference>
<evidence type="ECO:0000256" key="10">
    <source>
        <dbReference type="PIRSR" id="PIRSR001589-3"/>
    </source>
</evidence>
<dbReference type="GO" id="GO:0006529">
    <property type="term" value="P:asparagine biosynthetic process"/>
    <property type="evidence" value="ECO:0007669"/>
    <property type="project" value="UniProtKB-KW"/>
</dbReference>
<dbReference type="Gene3D" id="3.60.20.10">
    <property type="entry name" value="Glutamine Phosphoribosylpyrophosphate, subunit 1, domain 1"/>
    <property type="match status" value="1"/>
</dbReference>
<feature type="binding site" evidence="9">
    <location>
        <begin position="377"/>
        <end position="378"/>
    </location>
    <ligand>
        <name>ATP</name>
        <dbReference type="ChEBI" id="CHEBI:30616"/>
    </ligand>
</feature>
<feature type="site" description="Important for beta-aspartyl-AMP intermediate formation" evidence="10">
    <location>
        <position position="379"/>
    </location>
</feature>
<evidence type="ECO:0000313" key="13">
    <source>
        <dbReference type="EMBL" id="CAA9362197.1"/>
    </source>
</evidence>
<evidence type="ECO:0000256" key="7">
    <source>
        <dbReference type="ARBA" id="ARBA00048741"/>
    </source>
</evidence>
<accession>A0A6J4MML3</accession>
<dbReference type="GO" id="GO:0004066">
    <property type="term" value="F:asparagine synthase (glutamine-hydrolyzing) activity"/>
    <property type="evidence" value="ECO:0007669"/>
    <property type="project" value="UniProtKB-EC"/>
</dbReference>
<dbReference type="Pfam" id="PF13522">
    <property type="entry name" value="GATase_6"/>
    <property type="match status" value="1"/>
</dbReference>
<organism evidence="13">
    <name type="scientific">uncultured Gemmatimonadota bacterium</name>
    <dbReference type="NCBI Taxonomy" id="203437"/>
    <lineage>
        <taxon>Bacteria</taxon>
        <taxon>Pseudomonadati</taxon>
        <taxon>Gemmatimonadota</taxon>
        <taxon>environmental samples</taxon>
    </lineage>
</organism>
<dbReference type="NCBIfam" id="TIGR01536">
    <property type="entry name" value="asn_synth_AEB"/>
    <property type="match status" value="1"/>
</dbReference>
<dbReference type="CDD" id="cd00712">
    <property type="entry name" value="AsnB"/>
    <property type="match status" value="1"/>
</dbReference>
<keyword evidence="4 9" id="KW-0547">Nucleotide-binding</keyword>
<feature type="region of interest" description="Disordered" evidence="11">
    <location>
        <begin position="645"/>
        <end position="664"/>
    </location>
</feature>
<dbReference type="InterPro" id="IPR029055">
    <property type="entry name" value="Ntn_hydrolases_N"/>
</dbReference>
<protein>
    <recommendedName>
        <fullName evidence="3">asparagine synthase (glutamine-hydrolyzing)</fullName>
        <ecNumber evidence="3">6.3.5.4</ecNumber>
    </recommendedName>
</protein>